<dbReference type="SUPFAM" id="SSF51338">
    <property type="entry name" value="Composite domain of metallo-dependent hydrolases"/>
    <property type="match status" value="1"/>
</dbReference>
<dbReference type="InterPro" id="IPR011059">
    <property type="entry name" value="Metal-dep_hydrolase_composite"/>
</dbReference>
<evidence type="ECO:0000256" key="2">
    <source>
        <dbReference type="ARBA" id="ARBA00022975"/>
    </source>
</evidence>
<dbReference type="RefSeq" id="WP_283427101.1">
    <property type="nucleotide sequence ID" value="NZ_FXTY01000006.1"/>
</dbReference>
<evidence type="ECO:0000313" key="5">
    <source>
        <dbReference type="EMBL" id="SMP29624.1"/>
    </source>
</evidence>
<feature type="domain" description="Dihydroorotase catalytic" evidence="4">
    <location>
        <begin position="49"/>
        <end position="234"/>
    </location>
</feature>
<dbReference type="EMBL" id="FXTY01000006">
    <property type="protein sequence ID" value="SMP29624.1"/>
    <property type="molecule type" value="Genomic_DNA"/>
</dbReference>
<feature type="domain" description="Amidohydrolase 3" evidence="3">
    <location>
        <begin position="342"/>
        <end position="421"/>
    </location>
</feature>
<dbReference type="CDD" id="cd01317">
    <property type="entry name" value="DHOase_IIa"/>
    <property type="match status" value="1"/>
</dbReference>
<dbReference type="Gene3D" id="2.30.40.10">
    <property type="entry name" value="Urease, subunit C, domain 1"/>
    <property type="match status" value="1"/>
</dbReference>
<dbReference type="InterPro" id="IPR032466">
    <property type="entry name" value="Metal_Hydrolase"/>
</dbReference>
<evidence type="ECO:0000259" key="4">
    <source>
        <dbReference type="Pfam" id="PF12890"/>
    </source>
</evidence>
<proteinExistence type="predicted"/>
<dbReference type="Proteomes" id="UP001157961">
    <property type="component" value="Unassembled WGS sequence"/>
</dbReference>
<keyword evidence="2" id="KW-0665">Pyrimidine biosynthesis</keyword>
<protein>
    <submittedName>
        <fullName evidence="5">Dihydroorotase</fullName>
    </submittedName>
</protein>
<dbReference type="PANTHER" id="PTHR43668">
    <property type="entry name" value="ALLANTOINASE"/>
    <property type="match status" value="1"/>
</dbReference>
<evidence type="ECO:0000259" key="3">
    <source>
        <dbReference type="Pfam" id="PF07969"/>
    </source>
</evidence>
<comment type="caution">
    <text evidence="5">The sequence shown here is derived from an EMBL/GenBank/DDBJ whole genome shotgun (WGS) entry which is preliminary data.</text>
</comment>
<dbReference type="Pfam" id="PF07969">
    <property type="entry name" value="Amidohydro_3"/>
    <property type="match status" value="1"/>
</dbReference>
<dbReference type="Pfam" id="PF12890">
    <property type="entry name" value="DHOase"/>
    <property type="match status" value="1"/>
</dbReference>
<dbReference type="InterPro" id="IPR024403">
    <property type="entry name" value="DHOase_cat"/>
</dbReference>
<evidence type="ECO:0000313" key="6">
    <source>
        <dbReference type="Proteomes" id="UP001157961"/>
    </source>
</evidence>
<organism evidence="5 6">
    <name type="scientific">Shimia sagamensis</name>
    <dbReference type="NCBI Taxonomy" id="1566352"/>
    <lineage>
        <taxon>Bacteria</taxon>
        <taxon>Pseudomonadati</taxon>
        <taxon>Pseudomonadota</taxon>
        <taxon>Alphaproteobacteria</taxon>
        <taxon>Rhodobacterales</taxon>
        <taxon>Roseobacteraceae</taxon>
    </lineage>
</organism>
<dbReference type="Gene3D" id="3.20.20.140">
    <property type="entry name" value="Metal-dependent hydrolases"/>
    <property type="match status" value="1"/>
</dbReference>
<accession>A0ABY1P9L8</accession>
<reference evidence="5 6" key="1">
    <citation type="submission" date="2017-05" db="EMBL/GenBank/DDBJ databases">
        <authorList>
            <person name="Varghese N."/>
            <person name="Submissions S."/>
        </authorList>
    </citation>
    <scope>NUCLEOTIDE SEQUENCE [LARGE SCALE GENOMIC DNA]</scope>
    <source>
        <strain evidence="5 6">DSM 29734</strain>
    </source>
</reference>
<dbReference type="SUPFAM" id="SSF51556">
    <property type="entry name" value="Metallo-dependent hydrolases"/>
    <property type="match status" value="1"/>
</dbReference>
<dbReference type="InterPro" id="IPR004722">
    <property type="entry name" value="DHOase"/>
</dbReference>
<dbReference type="NCBIfam" id="TIGR00857">
    <property type="entry name" value="pyrC_multi"/>
    <property type="match status" value="1"/>
</dbReference>
<dbReference type="PANTHER" id="PTHR43668:SF2">
    <property type="entry name" value="ALLANTOINASE"/>
    <property type="match status" value="1"/>
</dbReference>
<sequence>MSTLFTNARLIDPAKDSDALGWVLVADGVIAELGYQAAPQADDVVECRGKCLAPGIVDIGVKVCEPGERHKESYKTAGEAAAAGGVTTMVTRPDTLPAIDTPEVLEFVERRANEAAPVNVLPMAALTKGRDGREMTEIGFLLDAGAVAFTDCDHVVTDPKVFSRALSYARSCGALVIAHPQEPGLSKGAAATAGKFAALRGLPAVSPMAERMGLDRDMALVEMTGAKYHADQITAARALPALERAKKNGLDVTAGTSVHHLTLNELDVADYRTFFKIKPPLRAEDDRLALIEAVKSGLIDTISSMHTPQDEESKRLPFEEAASGAVGLETLLPAALRLYHNGDLTLPELFRAMALNPAKRLGLDSGRLEADAPADLVLFDTDAPFVLDRFKLKSKSKNTPFDGARLQGKVLATYVAGAAVYRRD</sequence>
<name>A0ABY1P9L8_9RHOB</name>
<keyword evidence="6" id="KW-1185">Reference proteome</keyword>
<gene>
    <name evidence="5" type="ORF">SAMN06265373_106264</name>
</gene>
<evidence type="ECO:0000256" key="1">
    <source>
        <dbReference type="ARBA" id="ARBA00022833"/>
    </source>
</evidence>
<dbReference type="InterPro" id="IPR050138">
    <property type="entry name" value="DHOase/Allantoinase_Hydrolase"/>
</dbReference>
<keyword evidence="1" id="KW-0862">Zinc</keyword>
<dbReference type="InterPro" id="IPR013108">
    <property type="entry name" value="Amidohydro_3"/>
</dbReference>